<accession>A0A5J4JA86</accession>
<organism evidence="1 2">
    <name type="scientific">Weizmannia acidilactici</name>
    <dbReference type="NCBI Taxonomy" id="2607726"/>
    <lineage>
        <taxon>Bacteria</taxon>
        <taxon>Bacillati</taxon>
        <taxon>Bacillota</taxon>
        <taxon>Bacilli</taxon>
        <taxon>Bacillales</taxon>
        <taxon>Bacillaceae</taxon>
        <taxon>Heyndrickxia</taxon>
    </lineage>
</organism>
<proteinExistence type="predicted"/>
<name>A0A5J4JA86_9BACI</name>
<dbReference type="RefSeq" id="WP_253693511.1">
    <property type="nucleotide sequence ID" value="NZ_BKZP01000003.1"/>
</dbReference>
<gene>
    <name evidence="1" type="ORF">BpJC7_00860</name>
</gene>
<keyword evidence="2" id="KW-1185">Reference proteome</keyword>
<evidence type="ECO:0000313" key="1">
    <source>
        <dbReference type="EMBL" id="GER68783.1"/>
    </source>
</evidence>
<comment type="caution">
    <text evidence="1">The sequence shown here is derived from an EMBL/GenBank/DDBJ whole genome shotgun (WGS) entry which is preliminary data.</text>
</comment>
<reference evidence="1 2" key="1">
    <citation type="submission" date="2019-09" db="EMBL/GenBank/DDBJ databases">
        <title>Draft genome sequence of Bacillus sp. JC-7.</title>
        <authorList>
            <person name="Tanaka N."/>
            <person name="Shiwa Y."/>
            <person name="Fujita N."/>
            <person name="Tanasupawat S."/>
        </authorList>
    </citation>
    <scope>NUCLEOTIDE SEQUENCE [LARGE SCALE GENOMIC DNA]</scope>
    <source>
        <strain evidence="1 2">JC-7</strain>
    </source>
</reference>
<dbReference type="Proteomes" id="UP000391919">
    <property type="component" value="Unassembled WGS sequence"/>
</dbReference>
<protein>
    <submittedName>
        <fullName evidence="1">Uncharacterized protein</fullName>
    </submittedName>
</protein>
<dbReference type="EMBL" id="BKZQ01000001">
    <property type="protein sequence ID" value="GER68783.1"/>
    <property type="molecule type" value="Genomic_DNA"/>
</dbReference>
<sequence length="109" mass="12932">MALIKIPNDDFKKIPLSENQVREILHSLMQSFETIDIQISEHKHQELTKDQVIDLLVRYMSWESILEFITQLNIIRRRGSNALSYVKYILTAVLQRLERSDSKKLYKTL</sequence>
<dbReference type="AlphaFoldDB" id="A0A5J4JA86"/>
<evidence type="ECO:0000313" key="2">
    <source>
        <dbReference type="Proteomes" id="UP000391919"/>
    </source>
</evidence>